<evidence type="ECO:0000259" key="4">
    <source>
        <dbReference type="PROSITE" id="PS50110"/>
    </source>
</evidence>
<dbReference type="AlphaFoldDB" id="A0A1L3F916"/>
<dbReference type="OrthoDB" id="7774278at2"/>
<feature type="domain" description="Response regulatory" evidence="4">
    <location>
        <begin position="39"/>
        <end position="154"/>
    </location>
</feature>
<dbReference type="InterPro" id="IPR001789">
    <property type="entry name" value="Sig_transdc_resp-reg_receiver"/>
</dbReference>
<feature type="region of interest" description="Disordered" evidence="3">
    <location>
        <begin position="1"/>
        <end position="25"/>
    </location>
</feature>
<dbReference type="InterPro" id="IPR011006">
    <property type="entry name" value="CheY-like_superfamily"/>
</dbReference>
<evidence type="ECO:0000313" key="5">
    <source>
        <dbReference type="EMBL" id="APG09810.1"/>
    </source>
</evidence>
<proteinExistence type="predicted"/>
<keyword evidence="1 2" id="KW-0597">Phosphoprotein</keyword>
<dbReference type="Proteomes" id="UP000181962">
    <property type="component" value="Chromosome"/>
</dbReference>
<dbReference type="EMBL" id="CP017637">
    <property type="protein sequence ID" value="APG09810.1"/>
    <property type="molecule type" value="Genomic_DNA"/>
</dbReference>
<organism evidence="5 6">
    <name type="scientific">Bradyrhizobium japonicum</name>
    <dbReference type="NCBI Taxonomy" id="375"/>
    <lineage>
        <taxon>Bacteria</taxon>
        <taxon>Pseudomonadati</taxon>
        <taxon>Pseudomonadota</taxon>
        <taxon>Alphaproteobacteria</taxon>
        <taxon>Hyphomicrobiales</taxon>
        <taxon>Nitrobacteraceae</taxon>
        <taxon>Bradyrhizobium</taxon>
    </lineage>
</organism>
<reference evidence="5 6" key="1">
    <citation type="submission" date="2016-11" db="EMBL/GenBank/DDBJ databases">
        <title>Complete Genome Sequence of Bradyrhizobium sp. strain J5, an isolated from soybean nodule in Hokkaido.</title>
        <authorList>
            <person name="Kanehara K."/>
        </authorList>
    </citation>
    <scope>NUCLEOTIDE SEQUENCE [LARGE SCALE GENOMIC DNA]</scope>
    <source>
        <strain evidence="5 6">J5</strain>
    </source>
</reference>
<dbReference type="SMART" id="SM00448">
    <property type="entry name" value="REC"/>
    <property type="match status" value="1"/>
</dbReference>
<evidence type="ECO:0000256" key="3">
    <source>
        <dbReference type="SAM" id="MobiDB-lite"/>
    </source>
</evidence>
<accession>A0A1L3F916</accession>
<dbReference type="RefSeq" id="WP_071910983.1">
    <property type="nucleotide sequence ID" value="NZ_CP017637.1"/>
</dbReference>
<dbReference type="GO" id="GO:0000160">
    <property type="term" value="P:phosphorelay signal transduction system"/>
    <property type="evidence" value="ECO:0007669"/>
    <property type="project" value="InterPro"/>
</dbReference>
<protein>
    <submittedName>
        <fullName evidence="5">Response regulator</fullName>
    </submittedName>
</protein>
<name>A0A1L3F916_BRAJP</name>
<feature type="modified residue" description="4-aspartylphosphate" evidence="2">
    <location>
        <position position="89"/>
    </location>
</feature>
<evidence type="ECO:0000256" key="2">
    <source>
        <dbReference type="PROSITE-ProRule" id="PRU00169"/>
    </source>
</evidence>
<dbReference type="InterPro" id="IPR050595">
    <property type="entry name" value="Bact_response_regulator"/>
</dbReference>
<dbReference type="PANTHER" id="PTHR44591:SF18">
    <property type="entry name" value="REGULATORY PROTEIN"/>
    <property type="match status" value="1"/>
</dbReference>
<evidence type="ECO:0000313" key="6">
    <source>
        <dbReference type="Proteomes" id="UP000181962"/>
    </source>
</evidence>
<dbReference type="Gene3D" id="3.40.50.2300">
    <property type="match status" value="1"/>
</dbReference>
<dbReference type="SUPFAM" id="SSF52172">
    <property type="entry name" value="CheY-like"/>
    <property type="match status" value="1"/>
</dbReference>
<gene>
    <name evidence="5" type="ORF">BKD09_15835</name>
</gene>
<evidence type="ECO:0000256" key="1">
    <source>
        <dbReference type="ARBA" id="ARBA00022553"/>
    </source>
</evidence>
<dbReference type="PANTHER" id="PTHR44591">
    <property type="entry name" value="STRESS RESPONSE REGULATOR PROTEIN 1"/>
    <property type="match status" value="1"/>
</dbReference>
<dbReference type="Pfam" id="PF00072">
    <property type="entry name" value="Response_reg"/>
    <property type="match status" value="1"/>
</dbReference>
<dbReference type="PROSITE" id="PS50110">
    <property type="entry name" value="RESPONSE_REGULATORY"/>
    <property type="match status" value="1"/>
</dbReference>
<sequence>MTPSDSEKQGNASTSGEAGDQPVASETVNVAKAAPQRPAILIVEDDFLIAMEAESALIAAGFQISGIAATAEEAISLARAHKPAIAIMDIRLAGRRDGIDAAGDLYREVGVRCVFATAHDDQQTRARATPFSPLGWLSKPYTMTSLINQVREAIAKSSSS</sequence>